<name>A0A6A5S9N2_9PLEO</name>
<dbReference type="OrthoDB" id="3783439at2759"/>
<organism evidence="2 3">
    <name type="scientific">Clathrospora elynae</name>
    <dbReference type="NCBI Taxonomy" id="706981"/>
    <lineage>
        <taxon>Eukaryota</taxon>
        <taxon>Fungi</taxon>
        <taxon>Dikarya</taxon>
        <taxon>Ascomycota</taxon>
        <taxon>Pezizomycotina</taxon>
        <taxon>Dothideomycetes</taxon>
        <taxon>Pleosporomycetidae</taxon>
        <taxon>Pleosporales</taxon>
        <taxon>Diademaceae</taxon>
        <taxon>Clathrospora</taxon>
    </lineage>
</organism>
<dbReference type="Proteomes" id="UP000800038">
    <property type="component" value="Unassembled WGS sequence"/>
</dbReference>
<dbReference type="EMBL" id="ML976141">
    <property type="protein sequence ID" value="KAF1937401.1"/>
    <property type="molecule type" value="Genomic_DNA"/>
</dbReference>
<protein>
    <submittedName>
        <fullName evidence="2">Uncharacterized protein</fullName>
    </submittedName>
</protein>
<evidence type="ECO:0000313" key="3">
    <source>
        <dbReference type="Proteomes" id="UP000800038"/>
    </source>
</evidence>
<feature type="region of interest" description="Disordered" evidence="1">
    <location>
        <begin position="39"/>
        <end position="59"/>
    </location>
</feature>
<keyword evidence="3" id="KW-1185">Reference proteome</keyword>
<gene>
    <name evidence="2" type="ORF">EJ02DRAFT_296717</name>
</gene>
<dbReference type="AlphaFoldDB" id="A0A6A5S9N2"/>
<evidence type="ECO:0000313" key="2">
    <source>
        <dbReference type="EMBL" id="KAF1937401.1"/>
    </source>
</evidence>
<reference evidence="2" key="1">
    <citation type="journal article" date="2020" name="Stud. Mycol.">
        <title>101 Dothideomycetes genomes: a test case for predicting lifestyles and emergence of pathogens.</title>
        <authorList>
            <person name="Haridas S."/>
            <person name="Albert R."/>
            <person name="Binder M."/>
            <person name="Bloem J."/>
            <person name="Labutti K."/>
            <person name="Salamov A."/>
            <person name="Andreopoulos B."/>
            <person name="Baker S."/>
            <person name="Barry K."/>
            <person name="Bills G."/>
            <person name="Bluhm B."/>
            <person name="Cannon C."/>
            <person name="Castanera R."/>
            <person name="Culley D."/>
            <person name="Daum C."/>
            <person name="Ezra D."/>
            <person name="Gonzalez J."/>
            <person name="Henrissat B."/>
            <person name="Kuo A."/>
            <person name="Liang C."/>
            <person name="Lipzen A."/>
            <person name="Lutzoni F."/>
            <person name="Magnuson J."/>
            <person name="Mondo S."/>
            <person name="Nolan M."/>
            <person name="Ohm R."/>
            <person name="Pangilinan J."/>
            <person name="Park H.-J."/>
            <person name="Ramirez L."/>
            <person name="Alfaro M."/>
            <person name="Sun H."/>
            <person name="Tritt A."/>
            <person name="Yoshinaga Y."/>
            <person name="Zwiers L.-H."/>
            <person name="Turgeon B."/>
            <person name="Goodwin S."/>
            <person name="Spatafora J."/>
            <person name="Crous P."/>
            <person name="Grigoriev I."/>
        </authorList>
    </citation>
    <scope>NUCLEOTIDE SEQUENCE</scope>
    <source>
        <strain evidence="2">CBS 161.51</strain>
    </source>
</reference>
<evidence type="ECO:0000256" key="1">
    <source>
        <dbReference type="SAM" id="MobiDB-lite"/>
    </source>
</evidence>
<accession>A0A6A5S9N2</accession>
<sequence>SSSPVSIIEMVLQSKEGLNLKAHFHTLLEARVASLEQANTAASERKKRKKKRIQQGGTLSQAEAEELIAEWDVETQFEVERRE</sequence>
<feature type="non-terminal residue" evidence="2">
    <location>
        <position position="83"/>
    </location>
</feature>
<feature type="non-terminal residue" evidence="2">
    <location>
        <position position="1"/>
    </location>
</feature>
<proteinExistence type="predicted"/>